<dbReference type="AlphaFoldDB" id="A0AAW8UMX0"/>
<dbReference type="EMBL" id="CP046123">
    <property type="protein sequence ID" value="QGN28606.1"/>
    <property type="molecule type" value="Genomic_DNA"/>
</dbReference>
<dbReference type="Proteomes" id="UP001268896">
    <property type="component" value="Unassembled WGS sequence"/>
</dbReference>
<dbReference type="Proteomes" id="UP000422837">
    <property type="component" value="Chromosome"/>
</dbReference>
<dbReference type="PANTHER" id="PTHR43249:SF1">
    <property type="entry name" value="D-GLUCOSIDE 3-DEHYDROGENASE"/>
    <property type="match status" value="1"/>
</dbReference>
<sequence length="338" mass="37510">MIRFGIVGCGNISGTHAEALQKIQEAQLTACCDIDEVKGRRFGEKHGCSFYGNYLDMLKNGEIDAVIIATPHYLHGQMTLQAFEAGKHVLCEKPMAITVQEAEQVLAKWEEQPDLHYAVCYQNRFNPSYAQLKTMISQQAFGQLKGIKCELTWHRDKGYYEAASWKGTWKKEGGGTLINQAIHTLDVVTWMIELPEKIKGKIMTTLLEETIEVEDAAMATAVLPDDVPVVIHASNNYSSDPAPSVTFDFEEARVVLTADKLVVNDVAAPLEEGMVSEVAKAYWGAGHLRFVRAFVNQLVGLPDPHAEYLAVADALDSLKMVCGIYESDRSGQWVQLNK</sequence>
<evidence type="ECO:0000259" key="1">
    <source>
        <dbReference type="Pfam" id="PF01408"/>
    </source>
</evidence>
<dbReference type="GO" id="GO:0000166">
    <property type="term" value="F:nucleotide binding"/>
    <property type="evidence" value="ECO:0007669"/>
    <property type="project" value="InterPro"/>
</dbReference>
<feature type="domain" description="Gfo/Idh/MocA-like oxidoreductase N-terminal" evidence="1">
    <location>
        <begin position="2"/>
        <end position="113"/>
    </location>
</feature>
<dbReference type="Pfam" id="PF01408">
    <property type="entry name" value="GFO_IDH_MocA"/>
    <property type="match status" value="1"/>
</dbReference>
<evidence type="ECO:0000313" key="5">
    <source>
        <dbReference type="Proteomes" id="UP000422837"/>
    </source>
</evidence>
<dbReference type="InterPro" id="IPR036291">
    <property type="entry name" value="NAD(P)-bd_dom_sf"/>
</dbReference>
<reference evidence="3" key="2">
    <citation type="submission" date="2023-03" db="EMBL/GenBank/DDBJ databases">
        <authorList>
            <person name="Shen W."/>
            <person name="Cai J."/>
        </authorList>
    </citation>
    <scope>NUCLEOTIDE SEQUENCE</scope>
    <source>
        <strain evidence="3">K72-2</strain>
    </source>
</reference>
<dbReference type="Pfam" id="PF22725">
    <property type="entry name" value="GFO_IDH_MocA_C3"/>
    <property type="match status" value="1"/>
</dbReference>
<reference evidence="4 5" key="1">
    <citation type="submission" date="2019-11" db="EMBL/GenBank/DDBJ databases">
        <title>Detection and genome characteristic of a blood enterococcus casselifavus isolate from Zhengzhou,china.</title>
        <authorList>
            <person name="Wen P."/>
        </authorList>
    </citation>
    <scope>NUCLEOTIDE SEQUENCE [LARGE SCALE GENOMIC DNA]</scope>
    <source>
        <strain evidence="4 5">EC291</strain>
    </source>
</reference>
<feature type="domain" description="GFO/IDH/MocA-like oxidoreductase" evidence="2">
    <location>
        <begin position="129"/>
        <end position="250"/>
    </location>
</feature>
<dbReference type="RefSeq" id="WP_010747586.1">
    <property type="nucleotide sequence ID" value="NZ_CP046123.1"/>
</dbReference>
<evidence type="ECO:0000313" key="6">
    <source>
        <dbReference type="Proteomes" id="UP001268896"/>
    </source>
</evidence>
<evidence type="ECO:0000259" key="2">
    <source>
        <dbReference type="Pfam" id="PF22725"/>
    </source>
</evidence>
<evidence type="ECO:0000313" key="3">
    <source>
        <dbReference type="EMBL" id="MDT2965589.1"/>
    </source>
</evidence>
<dbReference type="PANTHER" id="PTHR43249">
    <property type="entry name" value="UDP-N-ACETYL-2-AMINO-2-DEOXY-D-GLUCURONATE OXIDASE"/>
    <property type="match status" value="1"/>
</dbReference>
<dbReference type="InterPro" id="IPR055170">
    <property type="entry name" value="GFO_IDH_MocA-like_dom"/>
</dbReference>
<name>A0AAW8UMX0_ENTCA</name>
<evidence type="ECO:0000313" key="4">
    <source>
        <dbReference type="EMBL" id="QGN28606.1"/>
    </source>
</evidence>
<protein>
    <submittedName>
        <fullName evidence="3">Gfo/Idh/MocA family oxidoreductase</fullName>
    </submittedName>
</protein>
<dbReference type="SUPFAM" id="SSF51735">
    <property type="entry name" value="NAD(P)-binding Rossmann-fold domains"/>
    <property type="match status" value="1"/>
</dbReference>
<dbReference type="Gene3D" id="3.30.360.10">
    <property type="entry name" value="Dihydrodipicolinate Reductase, domain 2"/>
    <property type="match status" value="1"/>
</dbReference>
<organism evidence="3 6">
    <name type="scientific">Enterococcus casseliflavus</name>
    <name type="common">Enterococcus flavescens</name>
    <dbReference type="NCBI Taxonomy" id="37734"/>
    <lineage>
        <taxon>Bacteria</taxon>
        <taxon>Bacillati</taxon>
        <taxon>Bacillota</taxon>
        <taxon>Bacilli</taxon>
        <taxon>Lactobacillales</taxon>
        <taxon>Enterococcaceae</taxon>
        <taxon>Enterococcus</taxon>
    </lineage>
</organism>
<dbReference type="InterPro" id="IPR052515">
    <property type="entry name" value="Gfo/Idh/MocA_Oxidoreductase"/>
</dbReference>
<dbReference type="InterPro" id="IPR000683">
    <property type="entry name" value="Gfo/Idh/MocA-like_OxRdtase_N"/>
</dbReference>
<accession>A0AAW8UMX0</accession>
<gene>
    <name evidence="4" type="ORF">GFU50_03400</name>
    <name evidence="3" type="ORF">P7I32_13315</name>
</gene>
<dbReference type="EMBL" id="JARQDV010000009">
    <property type="protein sequence ID" value="MDT2965589.1"/>
    <property type="molecule type" value="Genomic_DNA"/>
</dbReference>
<dbReference type="SUPFAM" id="SSF55347">
    <property type="entry name" value="Glyceraldehyde-3-phosphate dehydrogenase-like, C-terminal domain"/>
    <property type="match status" value="1"/>
</dbReference>
<dbReference type="Gene3D" id="3.40.50.720">
    <property type="entry name" value="NAD(P)-binding Rossmann-like Domain"/>
    <property type="match status" value="1"/>
</dbReference>
<proteinExistence type="predicted"/>